<protein>
    <submittedName>
        <fullName evidence="2">Uncharacterized protein</fullName>
    </submittedName>
</protein>
<gene>
    <name evidence="1" type="ORF">MM415A02993_0005</name>
    <name evidence="2" type="ORF">MM415B03495_0011</name>
</gene>
<evidence type="ECO:0000313" key="2">
    <source>
        <dbReference type="EMBL" id="QJA91057.1"/>
    </source>
</evidence>
<reference evidence="2" key="1">
    <citation type="submission" date="2020-03" db="EMBL/GenBank/DDBJ databases">
        <title>The deep terrestrial virosphere.</title>
        <authorList>
            <person name="Holmfeldt K."/>
            <person name="Nilsson E."/>
            <person name="Simone D."/>
            <person name="Lopez-Fernandez M."/>
            <person name="Wu X."/>
            <person name="de Brujin I."/>
            <person name="Lundin D."/>
            <person name="Andersson A."/>
            <person name="Bertilsson S."/>
            <person name="Dopson M."/>
        </authorList>
    </citation>
    <scope>NUCLEOTIDE SEQUENCE</scope>
    <source>
        <strain evidence="1">MM415A02993</strain>
        <strain evidence="2">MM415B03495</strain>
    </source>
</reference>
<proteinExistence type="predicted"/>
<name>A0A6M3L7U6_9ZZZZ</name>
<sequence length="140" mass="16147">MIPIQQTICNFQTGNCMQACVASIFELPLEKVPNFMMGGTDHYGTHLQKWCDQFGIVALDISFKDESAESLIRDCYVIAVGKSPRIDDKNEDYPENYKKKYKDAKHGVVWYNGKMVKWFTIHTLKEKASLVNRICLRFSL</sequence>
<evidence type="ECO:0000313" key="1">
    <source>
        <dbReference type="EMBL" id="QJA71879.1"/>
    </source>
</evidence>
<dbReference type="EMBL" id="MT141907">
    <property type="protein sequence ID" value="QJA71879.1"/>
    <property type="molecule type" value="Genomic_DNA"/>
</dbReference>
<accession>A0A6M3L7U6</accession>
<organism evidence="2">
    <name type="scientific">viral metagenome</name>
    <dbReference type="NCBI Taxonomy" id="1070528"/>
    <lineage>
        <taxon>unclassified sequences</taxon>
        <taxon>metagenomes</taxon>
        <taxon>organismal metagenomes</taxon>
    </lineage>
</organism>
<dbReference type="AlphaFoldDB" id="A0A6M3L7U6"/>
<dbReference type="EMBL" id="MT142957">
    <property type="protein sequence ID" value="QJA91057.1"/>
    <property type="molecule type" value="Genomic_DNA"/>
</dbReference>